<proteinExistence type="predicted"/>
<organism evidence="1 2">
    <name type="scientific">Mycolicibacterium sphagni</name>
    <dbReference type="NCBI Taxonomy" id="1786"/>
    <lineage>
        <taxon>Bacteria</taxon>
        <taxon>Bacillati</taxon>
        <taxon>Actinomycetota</taxon>
        <taxon>Actinomycetes</taxon>
        <taxon>Mycobacteriales</taxon>
        <taxon>Mycobacteriaceae</taxon>
        <taxon>Mycolicibacterium</taxon>
    </lineage>
</organism>
<protein>
    <recommendedName>
        <fullName evidence="3">Ferredoxin</fullName>
    </recommendedName>
</protein>
<keyword evidence="2" id="KW-1185">Reference proteome</keyword>
<dbReference type="Pfam" id="PF19663">
    <property type="entry name" value="DUF6166"/>
    <property type="match status" value="1"/>
</dbReference>
<accession>A0ABX2JWV7</accession>
<name>A0ABX2JWV7_9MYCO</name>
<gene>
    <name evidence="1" type="ORF">FEG63_21595</name>
</gene>
<sequence>MTNTTAADTDQILYRGHTDGSTVTIERPGAHGAVRLPHYVKHSPTGFSWGYAGSGPADLARSLLIDALGDSARCNVCHGTNQVVYDTATDTDIPLDLTTRELIDAEPDRYSQPMDCLACENGCTVRPPLYQEFKFDVVSTLHGSWTLTRADIVAWVDQHQQP</sequence>
<evidence type="ECO:0008006" key="3">
    <source>
        <dbReference type="Google" id="ProtNLM"/>
    </source>
</evidence>
<dbReference type="RefSeq" id="WP_174399792.1">
    <property type="nucleotide sequence ID" value="NZ_VBSB01000014.1"/>
</dbReference>
<evidence type="ECO:0000313" key="1">
    <source>
        <dbReference type="EMBL" id="NTY62141.1"/>
    </source>
</evidence>
<dbReference type="Proteomes" id="UP000708347">
    <property type="component" value="Unassembled WGS sequence"/>
</dbReference>
<dbReference type="InterPro" id="IPR046164">
    <property type="entry name" value="DUF6166"/>
</dbReference>
<comment type="caution">
    <text evidence="1">The sequence shown here is derived from an EMBL/GenBank/DDBJ whole genome shotgun (WGS) entry which is preliminary data.</text>
</comment>
<reference evidence="1 2" key="1">
    <citation type="submission" date="2019-05" db="EMBL/GenBank/DDBJ databases">
        <title>Mycolicibacterium sphagni ENV482 genome assembly.</title>
        <authorList>
            <person name="Chen W."/>
            <person name="Faulkner N.W."/>
            <person name="Hyman M.R."/>
        </authorList>
    </citation>
    <scope>NUCLEOTIDE SEQUENCE [LARGE SCALE GENOMIC DNA]</scope>
    <source>
        <strain evidence="1 2">ENV482</strain>
    </source>
</reference>
<evidence type="ECO:0000313" key="2">
    <source>
        <dbReference type="Proteomes" id="UP000708347"/>
    </source>
</evidence>
<dbReference type="EMBL" id="VBSB01000014">
    <property type="protein sequence ID" value="NTY62141.1"/>
    <property type="molecule type" value="Genomic_DNA"/>
</dbReference>